<organism evidence="1 2">
    <name type="scientific">Violaceomyces palustris</name>
    <dbReference type="NCBI Taxonomy" id="1673888"/>
    <lineage>
        <taxon>Eukaryota</taxon>
        <taxon>Fungi</taxon>
        <taxon>Dikarya</taxon>
        <taxon>Basidiomycota</taxon>
        <taxon>Ustilaginomycotina</taxon>
        <taxon>Ustilaginomycetes</taxon>
        <taxon>Violaceomycetales</taxon>
        <taxon>Violaceomycetaceae</taxon>
        <taxon>Violaceomyces</taxon>
    </lineage>
</organism>
<evidence type="ECO:0000313" key="1">
    <source>
        <dbReference type="EMBL" id="PWN50728.1"/>
    </source>
</evidence>
<keyword evidence="2" id="KW-1185">Reference proteome</keyword>
<reference evidence="1 2" key="1">
    <citation type="journal article" date="2018" name="Mol. Biol. Evol.">
        <title>Broad Genomic Sampling Reveals a Smut Pathogenic Ancestry of the Fungal Clade Ustilaginomycotina.</title>
        <authorList>
            <person name="Kijpornyongpan T."/>
            <person name="Mondo S.J."/>
            <person name="Barry K."/>
            <person name="Sandor L."/>
            <person name="Lee J."/>
            <person name="Lipzen A."/>
            <person name="Pangilinan J."/>
            <person name="LaButti K."/>
            <person name="Hainaut M."/>
            <person name="Henrissat B."/>
            <person name="Grigoriev I.V."/>
            <person name="Spatafora J.W."/>
            <person name="Aime M.C."/>
        </authorList>
    </citation>
    <scope>NUCLEOTIDE SEQUENCE [LARGE SCALE GENOMIC DNA]</scope>
    <source>
        <strain evidence="1 2">SA 807</strain>
    </source>
</reference>
<sequence length="265" mass="27249">MVWPFSSSSKQDSPSASASASSSSSAPSQPSADVGPSQPAVSSSTTTTPSTYATDSDPTTYLRTHSFSQPAQDPAAPSTATYVPTASSLLSDPSFDPSVLHPLAGLGKDELEYLDITDNQPSTLEGARTALPSRGWSDDLCYGTGTTYLSGLMIGGMLGAKEGLSRPLGIDNPTFRLRLNAVLNQVTRRGSFFGNSAGVVALIYNLVDASIDAARGKHDMAGAVLAGGISGAMFKCTAGPRPMMIASGIMMAAAATWTTAKKALI</sequence>
<accession>A0ACD0NY23</accession>
<gene>
    <name evidence="1" type="ORF">IE53DRAFT_81243</name>
</gene>
<protein>
    <submittedName>
        <fullName evidence="1">Tim17-domain-containing protein</fullName>
    </submittedName>
</protein>
<name>A0ACD0NY23_9BASI</name>
<proteinExistence type="predicted"/>
<dbReference type="EMBL" id="KZ819903">
    <property type="protein sequence ID" value="PWN50728.1"/>
    <property type="molecule type" value="Genomic_DNA"/>
</dbReference>
<dbReference type="Proteomes" id="UP000245626">
    <property type="component" value="Unassembled WGS sequence"/>
</dbReference>
<evidence type="ECO:0000313" key="2">
    <source>
        <dbReference type="Proteomes" id="UP000245626"/>
    </source>
</evidence>